<protein>
    <submittedName>
        <fullName evidence="1">Uncharacterized protein</fullName>
    </submittedName>
</protein>
<evidence type="ECO:0000313" key="1">
    <source>
        <dbReference type="EMBL" id="MBX16651.1"/>
    </source>
</evidence>
<dbReference type="EMBL" id="GGEC01036167">
    <property type="protein sequence ID" value="MBX16651.1"/>
    <property type="molecule type" value="Transcribed_RNA"/>
</dbReference>
<reference evidence="1" key="1">
    <citation type="submission" date="2018-02" db="EMBL/GenBank/DDBJ databases">
        <title>Rhizophora mucronata_Transcriptome.</title>
        <authorList>
            <person name="Meera S.P."/>
            <person name="Sreeshan A."/>
            <person name="Augustine A."/>
        </authorList>
    </citation>
    <scope>NUCLEOTIDE SEQUENCE</scope>
    <source>
        <tissue evidence="1">Leaf</tissue>
    </source>
</reference>
<proteinExistence type="predicted"/>
<organism evidence="1">
    <name type="scientific">Rhizophora mucronata</name>
    <name type="common">Asiatic mangrove</name>
    <dbReference type="NCBI Taxonomy" id="61149"/>
    <lineage>
        <taxon>Eukaryota</taxon>
        <taxon>Viridiplantae</taxon>
        <taxon>Streptophyta</taxon>
        <taxon>Embryophyta</taxon>
        <taxon>Tracheophyta</taxon>
        <taxon>Spermatophyta</taxon>
        <taxon>Magnoliopsida</taxon>
        <taxon>eudicotyledons</taxon>
        <taxon>Gunneridae</taxon>
        <taxon>Pentapetalae</taxon>
        <taxon>rosids</taxon>
        <taxon>fabids</taxon>
        <taxon>Malpighiales</taxon>
        <taxon>Rhizophoraceae</taxon>
        <taxon>Rhizophora</taxon>
    </lineage>
</organism>
<dbReference type="AlphaFoldDB" id="A0A2P2LFA2"/>
<accession>A0A2P2LFA2</accession>
<sequence length="17" mass="2175">MRGKNDKKRKKKRKFLL</sequence>
<name>A0A2P2LFA2_RHIMU</name>